<comment type="caution">
    <text evidence="2">The sequence shown here is derived from an EMBL/GenBank/DDBJ whole genome shotgun (WGS) entry which is preliminary data.</text>
</comment>
<proteinExistence type="predicted"/>
<organism evidence="2 3">
    <name type="scientific">Saponaria officinalis</name>
    <name type="common">Common soapwort</name>
    <name type="synonym">Lychnis saponaria</name>
    <dbReference type="NCBI Taxonomy" id="3572"/>
    <lineage>
        <taxon>Eukaryota</taxon>
        <taxon>Viridiplantae</taxon>
        <taxon>Streptophyta</taxon>
        <taxon>Embryophyta</taxon>
        <taxon>Tracheophyta</taxon>
        <taxon>Spermatophyta</taxon>
        <taxon>Magnoliopsida</taxon>
        <taxon>eudicotyledons</taxon>
        <taxon>Gunneridae</taxon>
        <taxon>Pentapetalae</taxon>
        <taxon>Caryophyllales</taxon>
        <taxon>Caryophyllaceae</taxon>
        <taxon>Caryophylleae</taxon>
        <taxon>Saponaria</taxon>
    </lineage>
</organism>
<feature type="compositionally biased region" description="Low complexity" evidence="1">
    <location>
        <begin position="133"/>
        <end position="145"/>
    </location>
</feature>
<dbReference type="EMBL" id="JBDFQZ010000006">
    <property type="protein sequence ID" value="KAK9714198.1"/>
    <property type="molecule type" value="Genomic_DNA"/>
</dbReference>
<name>A0AAW1KB54_SAPOF</name>
<feature type="compositionally biased region" description="Low complexity" evidence="1">
    <location>
        <begin position="155"/>
        <end position="166"/>
    </location>
</feature>
<sequence length="297" mass="32997">MIHAASGGGIVNKNPSEATELIIELAESSRQFNKRSSVRRVNAASSSSDSQIGDQLSNLTSMMRNFMVGNRQQVKACEICSSGGHPTDSCPQLQEEQGVEVNAVGFGQPQNKYNPYSNTYNPGWKDHPNLRYGNQQSNPQFNQGGQQFGQGQRFGQGNQFGQPNQPTQSHQFERNPQFIPRPQGQSSQSSMSTEDMIRALTTNMSTMQTTMMQHQQETKSSILNLENQVGQLANAVGRLEQRDSGKFPSQPETNSNVSAVSLRNGRQLEEVEKKKPKPKPPVVEEEEEDELVVEKKR</sequence>
<evidence type="ECO:0000313" key="2">
    <source>
        <dbReference type="EMBL" id="KAK9714198.1"/>
    </source>
</evidence>
<gene>
    <name evidence="2" type="ORF">RND81_06G079100</name>
</gene>
<protein>
    <submittedName>
        <fullName evidence="2">Uncharacterized protein</fullName>
    </submittedName>
</protein>
<dbReference type="Proteomes" id="UP001443914">
    <property type="component" value="Unassembled WGS sequence"/>
</dbReference>
<reference evidence="2" key="1">
    <citation type="submission" date="2024-03" db="EMBL/GenBank/DDBJ databases">
        <title>WGS assembly of Saponaria officinalis var. Norfolk2.</title>
        <authorList>
            <person name="Jenkins J."/>
            <person name="Shu S."/>
            <person name="Grimwood J."/>
            <person name="Barry K."/>
            <person name="Goodstein D."/>
            <person name="Schmutz J."/>
            <person name="Leebens-Mack J."/>
            <person name="Osbourn A."/>
        </authorList>
    </citation>
    <scope>NUCLEOTIDE SEQUENCE [LARGE SCALE GENOMIC DNA]</scope>
    <source>
        <strain evidence="2">JIC</strain>
    </source>
</reference>
<feature type="region of interest" description="Disordered" evidence="1">
    <location>
        <begin position="242"/>
        <end position="297"/>
    </location>
</feature>
<feature type="compositionally biased region" description="Polar residues" evidence="1">
    <location>
        <begin position="250"/>
        <end position="261"/>
    </location>
</feature>
<evidence type="ECO:0000256" key="1">
    <source>
        <dbReference type="SAM" id="MobiDB-lite"/>
    </source>
</evidence>
<feature type="region of interest" description="Disordered" evidence="1">
    <location>
        <begin position="131"/>
        <end position="193"/>
    </location>
</feature>
<keyword evidence="3" id="KW-1185">Reference proteome</keyword>
<evidence type="ECO:0000313" key="3">
    <source>
        <dbReference type="Proteomes" id="UP001443914"/>
    </source>
</evidence>
<feature type="compositionally biased region" description="Polar residues" evidence="1">
    <location>
        <begin position="183"/>
        <end position="193"/>
    </location>
</feature>
<accession>A0AAW1KB54</accession>
<dbReference type="AlphaFoldDB" id="A0AAW1KB54"/>